<dbReference type="RefSeq" id="WP_148743002.1">
    <property type="nucleotide sequence ID" value="NZ_VSTH01000105.1"/>
</dbReference>
<evidence type="ECO:0000313" key="2">
    <source>
        <dbReference type="Proteomes" id="UP000324797"/>
    </source>
</evidence>
<reference evidence="1 2" key="1">
    <citation type="submission" date="2019-08" db="EMBL/GenBank/DDBJ databases">
        <title>Bradyrhizobium hipponensis sp. nov., a rhizobium isolated from a Lupinus angustifolius root nodule in Tunisia.</title>
        <authorList>
            <person name="Off K."/>
            <person name="Rejili M."/>
            <person name="Mars M."/>
            <person name="Brachmann A."/>
            <person name="Marin M."/>
        </authorList>
    </citation>
    <scope>NUCLEOTIDE SEQUENCE [LARGE SCALE GENOMIC DNA]</scope>
    <source>
        <strain evidence="2">aSej3</strain>
    </source>
</reference>
<name>A0A5S4YGG0_9BRAD</name>
<gene>
    <name evidence="1" type="ORF">FXV83_28905</name>
</gene>
<dbReference type="EMBL" id="VSTH01000105">
    <property type="protein sequence ID" value="TYO63168.1"/>
    <property type="molecule type" value="Genomic_DNA"/>
</dbReference>
<dbReference type="AlphaFoldDB" id="A0A5S4YGG0"/>
<evidence type="ECO:0000313" key="1">
    <source>
        <dbReference type="EMBL" id="TYO63168.1"/>
    </source>
</evidence>
<organism evidence="1 2">
    <name type="scientific">Bradyrhizobium hipponense</name>
    <dbReference type="NCBI Taxonomy" id="2605638"/>
    <lineage>
        <taxon>Bacteria</taxon>
        <taxon>Pseudomonadati</taxon>
        <taxon>Pseudomonadota</taxon>
        <taxon>Alphaproteobacteria</taxon>
        <taxon>Hyphomicrobiales</taxon>
        <taxon>Nitrobacteraceae</taxon>
        <taxon>Bradyrhizobium</taxon>
    </lineage>
</organism>
<dbReference type="Proteomes" id="UP000324797">
    <property type="component" value="Unassembled WGS sequence"/>
</dbReference>
<proteinExistence type="predicted"/>
<protein>
    <submittedName>
        <fullName evidence="1">Uncharacterized protein</fullName>
    </submittedName>
</protein>
<accession>A0A5S4YGG0</accession>
<sequence>MTLSFRPSDILNMSGNLPPKVPHVFDEAYRGAAQRVLGDREPNDLIGAHQFRGSDRDRALGARFIGRRMQDVPAVDRVVVANGTQSILMMLQACSDRSFRSR</sequence>
<keyword evidence="2" id="KW-1185">Reference proteome</keyword>
<comment type="caution">
    <text evidence="1">The sequence shown here is derived from an EMBL/GenBank/DDBJ whole genome shotgun (WGS) entry which is preliminary data.</text>
</comment>